<accession>A0A2A2L2F4</accession>
<protein>
    <submittedName>
        <fullName evidence="1">Uncharacterized protein</fullName>
    </submittedName>
</protein>
<evidence type="ECO:0000313" key="1">
    <source>
        <dbReference type="EMBL" id="PAV80344.1"/>
    </source>
</evidence>
<name>A0A2A2L2F4_9BILA</name>
<dbReference type="AlphaFoldDB" id="A0A2A2L2F4"/>
<proteinExistence type="predicted"/>
<evidence type="ECO:0000313" key="2">
    <source>
        <dbReference type="Proteomes" id="UP000218231"/>
    </source>
</evidence>
<comment type="caution">
    <text evidence="1">The sequence shown here is derived from an EMBL/GenBank/DDBJ whole genome shotgun (WGS) entry which is preliminary data.</text>
</comment>
<dbReference type="Proteomes" id="UP000218231">
    <property type="component" value="Unassembled WGS sequence"/>
</dbReference>
<dbReference type="EMBL" id="LIAE01007279">
    <property type="protein sequence ID" value="PAV80344.1"/>
    <property type="molecule type" value="Genomic_DNA"/>
</dbReference>
<sequence length="119" mass="12754">MILECTGQTCSTYSPGCSSNQDCTCDTTTDGIGFCDPDWLCGDYPDCSDCPSSTSVCVIDSCCDVPKCIPLTHGLSCPPPDHVAEFFAPKTPKKLACSEDNDCIEGKTCQLHKHGRFCV</sequence>
<gene>
    <name evidence="1" type="ORF">WR25_20637</name>
</gene>
<keyword evidence="2" id="KW-1185">Reference proteome</keyword>
<organism evidence="1 2">
    <name type="scientific">Diploscapter pachys</name>
    <dbReference type="NCBI Taxonomy" id="2018661"/>
    <lineage>
        <taxon>Eukaryota</taxon>
        <taxon>Metazoa</taxon>
        <taxon>Ecdysozoa</taxon>
        <taxon>Nematoda</taxon>
        <taxon>Chromadorea</taxon>
        <taxon>Rhabditida</taxon>
        <taxon>Rhabditina</taxon>
        <taxon>Rhabditomorpha</taxon>
        <taxon>Rhabditoidea</taxon>
        <taxon>Rhabditidae</taxon>
        <taxon>Diploscapter</taxon>
    </lineage>
</organism>
<reference evidence="1 2" key="1">
    <citation type="journal article" date="2017" name="Curr. Biol.">
        <title>Genome architecture and evolution of a unichromosomal asexual nematode.</title>
        <authorList>
            <person name="Fradin H."/>
            <person name="Zegar C."/>
            <person name="Gutwein M."/>
            <person name="Lucas J."/>
            <person name="Kovtun M."/>
            <person name="Corcoran D."/>
            <person name="Baugh L.R."/>
            <person name="Kiontke K."/>
            <person name="Gunsalus K."/>
            <person name="Fitch D.H."/>
            <person name="Piano F."/>
        </authorList>
    </citation>
    <scope>NUCLEOTIDE SEQUENCE [LARGE SCALE GENOMIC DNA]</scope>
    <source>
        <strain evidence="1">PF1309</strain>
    </source>
</reference>